<dbReference type="EMBL" id="OZ034817">
    <property type="protein sequence ID" value="CAL1383589.1"/>
    <property type="molecule type" value="Genomic_DNA"/>
</dbReference>
<dbReference type="Gene3D" id="3.30.420.10">
    <property type="entry name" value="Ribonuclease H-like superfamily/Ribonuclease H"/>
    <property type="match status" value="1"/>
</dbReference>
<accession>A0AAV2ECN1</accession>
<dbReference type="AlphaFoldDB" id="A0AAV2ECN1"/>
<gene>
    <name evidence="2" type="ORF">LTRI10_LOCUS24852</name>
</gene>
<evidence type="ECO:0000313" key="2">
    <source>
        <dbReference type="EMBL" id="CAL1383589.1"/>
    </source>
</evidence>
<dbReference type="PANTHER" id="PTHR35046:SF18">
    <property type="entry name" value="RNA-DIRECTED DNA POLYMERASE"/>
    <property type="match status" value="1"/>
</dbReference>
<name>A0AAV2ECN1_9ROSI</name>
<evidence type="ECO:0000313" key="3">
    <source>
        <dbReference type="Proteomes" id="UP001497516"/>
    </source>
</evidence>
<feature type="domain" description="Integrase catalytic" evidence="1">
    <location>
        <begin position="29"/>
        <end position="172"/>
    </location>
</feature>
<evidence type="ECO:0000259" key="1">
    <source>
        <dbReference type="PROSITE" id="PS50994"/>
    </source>
</evidence>
<dbReference type="InterPro" id="IPR012337">
    <property type="entry name" value="RNaseH-like_sf"/>
</dbReference>
<protein>
    <recommendedName>
        <fullName evidence="1">Integrase catalytic domain-containing protein</fullName>
    </recommendedName>
</protein>
<sequence length="172" mass="19796">MGKDVRSYVDSCDTCQRVKASQLRPAGLLQPLPIPEQVWEDISMDFIVGLPPLGGKTVLFVVVDRLTKYAHFMALAHPYTAKAVAEQFVLGVVRHHGFQRSIVNDRDSVFLSRFWQEVFSMARTTLRMRSAYHPQTDGQTEVINRHLEQYLRCFAHQHPKNWLAMVLWAVMV</sequence>
<dbReference type="GO" id="GO:0003676">
    <property type="term" value="F:nucleic acid binding"/>
    <property type="evidence" value="ECO:0007669"/>
    <property type="project" value="InterPro"/>
</dbReference>
<proteinExistence type="predicted"/>
<dbReference type="GO" id="GO:0015074">
    <property type="term" value="P:DNA integration"/>
    <property type="evidence" value="ECO:0007669"/>
    <property type="project" value="InterPro"/>
</dbReference>
<dbReference type="PROSITE" id="PS50994">
    <property type="entry name" value="INTEGRASE"/>
    <property type="match status" value="1"/>
</dbReference>
<keyword evidence="3" id="KW-1185">Reference proteome</keyword>
<reference evidence="2 3" key="1">
    <citation type="submission" date="2024-04" db="EMBL/GenBank/DDBJ databases">
        <authorList>
            <person name="Fracassetti M."/>
        </authorList>
    </citation>
    <scope>NUCLEOTIDE SEQUENCE [LARGE SCALE GENOMIC DNA]</scope>
</reference>
<dbReference type="InterPro" id="IPR036397">
    <property type="entry name" value="RNaseH_sf"/>
</dbReference>
<organism evidence="2 3">
    <name type="scientific">Linum trigynum</name>
    <dbReference type="NCBI Taxonomy" id="586398"/>
    <lineage>
        <taxon>Eukaryota</taxon>
        <taxon>Viridiplantae</taxon>
        <taxon>Streptophyta</taxon>
        <taxon>Embryophyta</taxon>
        <taxon>Tracheophyta</taxon>
        <taxon>Spermatophyta</taxon>
        <taxon>Magnoliopsida</taxon>
        <taxon>eudicotyledons</taxon>
        <taxon>Gunneridae</taxon>
        <taxon>Pentapetalae</taxon>
        <taxon>rosids</taxon>
        <taxon>fabids</taxon>
        <taxon>Malpighiales</taxon>
        <taxon>Linaceae</taxon>
        <taxon>Linum</taxon>
    </lineage>
</organism>
<dbReference type="InterPro" id="IPR001584">
    <property type="entry name" value="Integrase_cat-core"/>
</dbReference>
<dbReference type="PANTHER" id="PTHR35046">
    <property type="entry name" value="ZINC KNUCKLE (CCHC-TYPE) FAMILY PROTEIN"/>
    <property type="match status" value="1"/>
</dbReference>
<dbReference type="Proteomes" id="UP001497516">
    <property type="component" value="Chromosome 4"/>
</dbReference>
<dbReference type="SUPFAM" id="SSF53098">
    <property type="entry name" value="Ribonuclease H-like"/>
    <property type="match status" value="1"/>
</dbReference>